<organism evidence="1 2">
    <name type="scientific">Artomyces pyxidatus</name>
    <dbReference type="NCBI Taxonomy" id="48021"/>
    <lineage>
        <taxon>Eukaryota</taxon>
        <taxon>Fungi</taxon>
        <taxon>Dikarya</taxon>
        <taxon>Basidiomycota</taxon>
        <taxon>Agaricomycotina</taxon>
        <taxon>Agaricomycetes</taxon>
        <taxon>Russulales</taxon>
        <taxon>Auriscalpiaceae</taxon>
        <taxon>Artomyces</taxon>
    </lineage>
</organism>
<name>A0ACB8SEU4_9AGAM</name>
<evidence type="ECO:0000313" key="2">
    <source>
        <dbReference type="Proteomes" id="UP000814140"/>
    </source>
</evidence>
<protein>
    <submittedName>
        <fullName evidence="1">Uncharacterized protein</fullName>
    </submittedName>
</protein>
<reference evidence="1" key="1">
    <citation type="submission" date="2021-03" db="EMBL/GenBank/DDBJ databases">
        <authorList>
            <consortium name="DOE Joint Genome Institute"/>
            <person name="Ahrendt S."/>
            <person name="Looney B.P."/>
            <person name="Miyauchi S."/>
            <person name="Morin E."/>
            <person name="Drula E."/>
            <person name="Courty P.E."/>
            <person name="Chicoki N."/>
            <person name="Fauchery L."/>
            <person name="Kohler A."/>
            <person name="Kuo A."/>
            <person name="Labutti K."/>
            <person name="Pangilinan J."/>
            <person name="Lipzen A."/>
            <person name="Riley R."/>
            <person name="Andreopoulos W."/>
            <person name="He G."/>
            <person name="Johnson J."/>
            <person name="Barry K.W."/>
            <person name="Grigoriev I.V."/>
            <person name="Nagy L."/>
            <person name="Hibbett D."/>
            <person name="Henrissat B."/>
            <person name="Matheny P.B."/>
            <person name="Labbe J."/>
            <person name="Martin F."/>
        </authorList>
    </citation>
    <scope>NUCLEOTIDE SEQUENCE</scope>
    <source>
        <strain evidence="1">HHB10654</strain>
    </source>
</reference>
<comment type="caution">
    <text evidence="1">The sequence shown here is derived from an EMBL/GenBank/DDBJ whole genome shotgun (WGS) entry which is preliminary data.</text>
</comment>
<dbReference type="Proteomes" id="UP000814140">
    <property type="component" value="Unassembled WGS sequence"/>
</dbReference>
<gene>
    <name evidence="1" type="ORF">BV25DRAFT_1922108</name>
</gene>
<evidence type="ECO:0000313" key="1">
    <source>
        <dbReference type="EMBL" id="KAI0055074.1"/>
    </source>
</evidence>
<keyword evidence="2" id="KW-1185">Reference proteome</keyword>
<accession>A0ACB8SEU4</accession>
<reference evidence="1" key="2">
    <citation type="journal article" date="2022" name="New Phytol.">
        <title>Evolutionary transition to the ectomycorrhizal habit in the genomes of a hyperdiverse lineage of mushroom-forming fungi.</title>
        <authorList>
            <person name="Looney B."/>
            <person name="Miyauchi S."/>
            <person name="Morin E."/>
            <person name="Drula E."/>
            <person name="Courty P.E."/>
            <person name="Kohler A."/>
            <person name="Kuo A."/>
            <person name="LaButti K."/>
            <person name="Pangilinan J."/>
            <person name="Lipzen A."/>
            <person name="Riley R."/>
            <person name="Andreopoulos W."/>
            <person name="He G."/>
            <person name="Johnson J."/>
            <person name="Nolan M."/>
            <person name="Tritt A."/>
            <person name="Barry K.W."/>
            <person name="Grigoriev I.V."/>
            <person name="Nagy L.G."/>
            <person name="Hibbett D."/>
            <person name="Henrissat B."/>
            <person name="Matheny P.B."/>
            <person name="Labbe J."/>
            <person name="Martin F.M."/>
        </authorList>
    </citation>
    <scope>NUCLEOTIDE SEQUENCE</scope>
    <source>
        <strain evidence="1">HHB10654</strain>
    </source>
</reference>
<dbReference type="EMBL" id="MU277313">
    <property type="protein sequence ID" value="KAI0055074.1"/>
    <property type="molecule type" value="Genomic_DNA"/>
</dbReference>
<proteinExistence type="predicted"/>
<sequence length="385" mass="42678">MSAAIDPPPIILPQGERADSQLPASPSFAAAPNVIGIAGAIHRRYNTLAEAHRALDEYQSREAELLATQFAGMHVGNLPAGLVPVPEPAPPPPAAPPAAAPAALPAALPAAPQEPEPATPVAIPQAAEPADADSAQSSPGSIVGFMALPSIPPVVQTSSGYRYYAVARGRQVGIFDQPWSLVRHLVEDYPHATHRLFRTIEEASDWHRTARCEYQKEYYTLKKSGRRKVSKQARADAEEKRALEQSGLRFRYSFDLVHSSSTPDPSRTEEMREEEHRTWDRCYDLAAHLKHAHGEDWPSPYIAELQDWIDELLSKALDIKRTSSQSAVHVHDELHLHRRVIAGLAQEQQLAELHPEATVSAAEDWALIWYGRRVNRTAFRKRYGW</sequence>